<keyword evidence="2" id="KW-1185">Reference proteome</keyword>
<dbReference type="RefSeq" id="WP_219083683.1">
    <property type="nucleotide sequence ID" value="NZ_CP079216.1"/>
</dbReference>
<dbReference type="EMBL" id="CP079216">
    <property type="protein sequence ID" value="QXT63756.1"/>
    <property type="molecule type" value="Genomic_DNA"/>
</dbReference>
<dbReference type="Proteomes" id="UP000824504">
    <property type="component" value="Chromosome"/>
</dbReference>
<accession>A0ABX8SK49</accession>
<organism evidence="1 2">
    <name type="scientific">Tessaracoccus palaemonis</name>
    <dbReference type="NCBI Taxonomy" id="2829499"/>
    <lineage>
        <taxon>Bacteria</taxon>
        <taxon>Bacillati</taxon>
        <taxon>Actinomycetota</taxon>
        <taxon>Actinomycetes</taxon>
        <taxon>Propionibacteriales</taxon>
        <taxon>Propionibacteriaceae</taxon>
        <taxon>Tessaracoccus</taxon>
    </lineage>
</organism>
<sequence>MAVLNGVITRQDRDDTAWLALSHLQHLSLVAYEVHKFSERTASLAAATKPWTHERALAASRHSTKLFNDKKKTQLELLTEFTNNSARDRAWYLENNRAPWLFRAFSALGVLVDDTSVLLYDNQILCTSQSIGFHARLSPGAKQAETVDRTRELAAYLNGLCDADEEGWSDDNYFRCWRSDLATPKDARYGDLYSAMFPAVPLAEAMSLAILHCDLFGLELMRELVPGSDPLAPSTFKFRFAGVWQIVETLRAVMALDTDFNLSDRIGNDIETLLSSEQIAPMRTKGARDLRNVLVHYGLGSIDPGSLNWHDPILGLPELLLDGANWLTADQMLDSQIAALLKTFRSWTGPFSNTLKEPHE</sequence>
<proteinExistence type="predicted"/>
<evidence type="ECO:0000313" key="2">
    <source>
        <dbReference type="Proteomes" id="UP000824504"/>
    </source>
</evidence>
<reference evidence="1 2" key="1">
    <citation type="submission" date="2021-07" db="EMBL/GenBank/DDBJ databases">
        <title>complete genome sequencing of Tessaracoccus sp.J1M15.</title>
        <authorList>
            <person name="Bae J.-W."/>
            <person name="Kim D.-y."/>
        </authorList>
    </citation>
    <scope>NUCLEOTIDE SEQUENCE [LARGE SCALE GENOMIC DNA]</scope>
    <source>
        <strain evidence="1 2">J1M15</strain>
    </source>
</reference>
<gene>
    <name evidence="1" type="ORF">KDB89_04590</name>
</gene>
<evidence type="ECO:0000313" key="1">
    <source>
        <dbReference type="EMBL" id="QXT63756.1"/>
    </source>
</evidence>
<evidence type="ECO:0008006" key="3">
    <source>
        <dbReference type="Google" id="ProtNLM"/>
    </source>
</evidence>
<protein>
    <recommendedName>
        <fullName evidence="3">DUF4209 domain-containing protein</fullName>
    </recommendedName>
</protein>
<name>A0ABX8SK49_9ACTN</name>